<gene>
    <name evidence="7" type="ORF">EXN75_07550</name>
</gene>
<comment type="similarity">
    <text evidence="1">Belongs to the sigma-70 factor family. ECF subfamily.</text>
</comment>
<dbReference type="InterPro" id="IPR039425">
    <property type="entry name" value="RNA_pol_sigma-70-like"/>
</dbReference>
<dbReference type="GO" id="GO:0006352">
    <property type="term" value="P:DNA-templated transcription initiation"/>
    <property type="evidence" value="ECO:0007669"/>
    <property type="project" value="InterPro"/>
</dbReference>
<dbReference type="InterPro" id="IPR014284">
    <property type="entry name" value="RNA_pol_sigma-70_dom"/>
</dbReference>
<comment type="caution">
    <text evidence="7">The sequence shown here is derived from an EMBL/GenBank/DDBJ whole genome shotgun (WGS) entry which is preliminary data.</text>
</comment>
<evidence type="ECO:0000259" key="6">
    <source>
        <dbReference type="Pfam" id="PF08281"/>
    </source>
</evidence>
<dbReference type="InterPro" id="IPR007627">
    <property type="entry name" value="RNA_pol_sigma70_r2"/>
</dbReference>
<name>A0A4Y8VN11_9BACT</name>
<dbReference type="SUPFAM" id="SSF88946">
    <property type="entry name" value="Sigma2 domain of RNA polymerase sigma factors"/>
    <property type="match status" value="1"/>
</dbReference>
<dbReference type="Proteomes" id="UP000297872">
    <property type="component" value="Unassembled WGS sequence"/>
</dbReference>
<dbReference type="AlphaFoldDB" id="A0A4Y8VN11"/>
<evidence type="ECO:0000313" key="7">
    <source>
        <dbReference type="EMBL" id="TFH81929.1"/>
    </source>
</evidence>
<dbReference type="GO" id="GO:0016987">
    <property type="term" value="F:sigma factor activity"/>
    <property type="evidence" value="ECO:0007669"/>
    <property type="project" value="UniProtKB-KW"/>
</dbReference>
<dbReference type="InterPro" id="IPR013324">
    <property type="entry name" value="RNA_pol_sigma_r3/r4-like"/>
</dbReference>
<dbReference type="Pfam" id="PF08281">
    <property type="entry name" value="Sigma70_r4_2"/>
    <property type="match status" value="1"/>
</dbReference>
<keyword evidence="8" id="KW-1185">Reference proteome</keyword>
<dbReference type="NCBIfam" id="TIGR02937">
    <property type="entry name" value="sigma70-ECF"/>
    <property type="match status" value="1"/>
</dbReference>
<reference evidence="7 8" key="1">
    <citation type="submission" date="2019-02" db="EMBL/GenBank/DDBJ databases">
        <title>Draft Genome Sequence of the Prevotella sp. BCRC 81118, Isolated from Human Feces.</title>
        <authorList>
            <person name="Huang C.-H."/>
        </authorList>
    </citation>
    <scope>NUCLEOTIDE SEQUENCE [LARGE SCALE GENOMIC DNA]</scope>
    <source>
        <strain evidence="7 8">BCRC 81118</strain>
    </source>
</reference>
<dbReference type="InterPro" id="IPR036388">
    <property type="entry name" value="WH-like_DNA-bd_sf"/>
</dbReference>
<evidence type="ECO:0000259" key="5">
    <source>
        <dbReference type="Pfam" id="PF04542"/>
    </source>
</evidence>
<dbReference type="GO" id="GO:0003677">
    <property type="term" value="F:DNA binding"/>
    <property type="evidence" value="ECO:0007669"/>
    <property type="project" value="InterPro"/>
</dbReference>
<evidence type="ECO:0000256" key="3">
    <source>
        <dbReference type="ARBA" id="ARBA00023082"/>
    </source>
</evidence>
<keyword evidence="4" id="KW-0804">Transcription</keyword>
<keyword evidence="2" id="KW-0805">Transcription regulation</keyword>
<sequence>MEIEKEVILLMSQGDEKAYGIMFRKFYPKVHRFVSMLLKNMDDADDVCQIIFEKIWRKRQKFAEIKDFDSYLFILAKYTVINYISTKRVIPIDIDSLPDQCANVVSPHEEIVAKDTQLLIDMIVENMPPQRQTIYRMSREQHLKNEEIAQQLGLQKKTVENHLNLALKEIKKALYLMILLQLHWV</sequence>
<evidence type="ECO:0000256" key="1">
    <source>
        <dbReference type="ARBA" id="ARBA00010641"/>
    </source>
</evidence>
<dbReference type="InterPro" id="IPR013249">
    <property type="entry name" value="RNA_pol_sigma70_r4_t2"/>
</dbReference>
<dbReference type="Pfam" id="PF04542">
    <property type="entry name" value="Sigma70_r2"/>
    <property type="match status" value="1"/>
</dbReference>
<evidence type="ECO:0000256" key="2">
    <source>
        <dbReference type="ARBA" id="ARBA00023015"/>
    </source>
</evidence>
<accession>A0A4Y8VN11</accession>
<protein>
    <submittedName>
        <fullName evidence="7">Sigma-70 family RNA polymerase sigma factor</fullName>
    </submittedName>
</protein>
<dbReference type="InterPro" id="IPR013325">
    <property type="entry name" value="RNA_pol_sigma_r2"/>
</dbReference>
<dbReference type="EMBL" id="SGVY01000015">
    <property type="protein sequence ID" value="TFH81929.1"/>
    <property type="molecule type" value="Genomic_DNA"/>
</dbReference>
<dbReference type="OrthoDB" id="1493347at2"/>
<feature type="domain" description="RNA polymerase sigma-70 region 2" evidence="5">
    <location>
        <begin position="22"/>
        <end position="88"/>
    </location>
</feature>
<dbReference type="RefSeq" id="WP_134843326.1">
    <property type="nucleotide sequence ID" value="NZ_SGVY01000015.1"/>
</dbReference>
<dbReference type="PANTHER" id="PTHR43133">
    <property type="entry name" value="RNA POLYMERASE ECF-TYPE SIGMA FACTO"/>
    <property type="match status" value="1"/>
</dbReference>
<feature type="domain" description="RNA polymerase sigma factor 70 region 4 type 2" evidence="6">
    <location>
        <begin position="119"/>
        <end position="169"/>
    </location>
</feature>
<dbReference type="GeneID" id="302995145"/>
<dbReference type="Gene3D" id="1.10.1740.10">
    <property type="match status" value="1"/>
</dbReference>
<keyword evidence="3" id="KW-0731">Sigma factor</keyword>
<dbReference type="SUPFAM" id="SSF88659">
    <property type="entry name" value="Sigma3 and sigma4 domains of RNA polymerase sigma factors"/>
    <property type="match status" value="1"/>
</dbReference>
<dbReference type="PANTHER" id="PTHR43133:SF46">
    <property type="entry name" value="RNA POLYMERASE SIGMA-70 FACTOR ECF SUBFAMILY"/>
    <property type="match status" value="1"/>
</dbReference>
<organism evidence="7 8">
    <name type="scientific">Segatella hominis</name>
    <dbReference type="NCBI Taxonomy" id="2518605"/>
    <lineage>
        <taxon>Bacteria</taxon>
        <taxon>Pseudomonadati</taxon>
        <taxon>Bacteroidota</taxon>
        <taxon>Bacteroidia</taxon>
        <taxon>Bacteroidales</taxon>
        <taxon>Prevotellaceae</taxon>
        <taxon>Segatella</taxon>
    </lineage>
</organism>
<dbReference type="Gene3D" id="1.10.10.10">
    <property type="entry name" value="Winged helix-like DNA-binding domain superfamily/Winged helix DNA-binding domain"/>
    <property type="match status" value="1"/>
</dbReference>
<evidence type="ECO:0000256" key="4">
    <source>
        <dbReference type="ARBA" id="ARBA00023163"/>
    </source>
</evidence>
<proteinExistence type="inferred from homology"/>
<evidence type="ECO:0000313" key="8">
    <source>
        <dbReference type="Proteomes" id="UP000297872"/>
    </source>
</evidence>